<evidence type="ECO:0000313" key="1">
    <source>
        <dbReference type="EMBL" id="AGY59881.1"/>
    </source>
</evidence>
<keyword evidence="2" id="KW-1185">Reference proteome</keyword>
<organism evidence="1 2">
    <name type="scientific">Gloeobacter kilaueensis (strain ATCC BAA-2537 / CCAP 1431/1 / ULC 316 / JS1)</name>
    <dbReference type="NCBI Taxonomy" id="1183438"/>
    <lineage>
        <taxon>Bacteria</taxon>
        <taxon>Bacillati</taxon>
        <taxon>Cyanobacteriota</taxon>
        <taxon>Cyanophyceae</taxon>
        <taxon>Gloeobacterales</taxon>
        <taxon>Gloeobacteraceae</taxon>
        <taxon>Gloeobacter</taxon>
    </lineage>
</organism>
<dbReference type="EMBL" id="CP003587">
    <property type="protein sequence ID" value="AGY59881.1"/>
    <property type="molecule type" value="Genomic_DNA"/>
</dbReference>
<dbReference type="KEGG" id="glj:GKIL_3635"/>
<evidence type="ECO:0000313" key="2">
    <source>
        <dbReference type="Proteomes" id="UP000017396"/>
    </source>
</evidence>
<gene>
    <name evidence="1" type="ORF">GKIL_3635</name>
</gene>
<reference evidence="1 2" key="1">
    <citation type="journal article" date="2013" name="PLoS ONE">
        <title>Cultivation and Complete Genome Sequencing of Gloeobacter kilaueensis sp. nov., from a Lava Cave in Kilauea Caldera, Hawai'i.</title>
        <authorList>
            <person name="Saw J.H."/>
            <person name="Schatz M."/>
            <person name="Brown M.V."/>
            <person name="Kunkel D.D."/>
            <person name="Foster J.S."/>
            <person name="Shick H."/>
            <person name="Christensen S."/>
            <person name="Hou S."/>
            <person name="Wan X."/>
            <person name="Donachie S.P."/>
        </authorList>
    </citation>
    <scope>NUCLEOTIDE SEQUENCE [LARGE SCALE GENOMIC DNA]</scope>
    <source>
        <strain evidence="2">JS</strain>
    </source>
</reference>
<dbReference type="STRING" id="1183438.GKIL_3635"/>
<dbReference type="RefSeq" id="WP_023175194.1">
    <property type="nucleotide sequence ID" value="NC_022600.1"/>
</dbReference>
<dbReference type="HOGENOM" id="CLU_846655_0_0_3"/>
<protein>
    <submittedName>
        <fullName evidence="1">Uncharacterized protein</fullName>
    </submittedName>
</protein>
<dbReference type="AlphaFoldDB" id="U5QLU8"/>
<dbReference type="Proteomes" id="UP000017396">
    <property type="component" value="Chromosome"/>
</dbReference>
<sequence length="320" mass="35935">MFALVEILDEPWARAALSEQFNVWRGTEGEWQLYLPGPWPVHSWQQAPTSELVVEGTETIRALIGGEDWRAFTAQTAPLFALIQNFPKLGHWDEEEEIEPFVPLLQAGIELLHLTPEHFEIDAAGTMQFRPVGLVELPDPQVQQFLEKRPRTWKARPPRGSGWSASWQVLWSWIEAARSFWGTHFVNPVASLAQPYAGLPVQQLPAQPAVTHTVTTGPLPLKAFLDRCSGQQLRGQLRLHLEAGTWQAQLVVQYPAGQIEPAQPIERVVQLAREVGLEEGHWQGGWTLERTATGGEGWFYEVRSAPLPVPALSHALQLEL</sequence>
<accession>U5QLU8</accession>
<proteinExistence type="predicted"/>
<name>U5QLU8_GLOK1</name>
<dbReference type="OrthoDB" id="9821376at2"/>